<organism evidence="1">
    <name type="scientific">marine sediment metagenome</name>
    <dbReference type="NCBI Taxonomy" id="412755"/>
    <lineage>
        <taxon>unclassified sequences</taxon>
        <taxon>metagenomes</taxon>
        <taxon>ecological metagenomes</taxon>
    </lineage>
</organism>
<protein>
    <submittedName>
        <fullName evidence="1">Uncharacterized protein</fullName>
    </submittedName>
</protein>
<accession>X1IGA1</accession>
<gene>
    <name evidence="1" type="ORF">S03H2_64788</name>
</gene>
<proteinExistence type="predicted"/>
<evidence type="ECO:0000313" key="1">
    <source>
        <dbReference type="EMBL" id="GAH81441.1"/>
    </source>
</evidence>
<feature type="non-terminal residue" evidence="1">
    <location>
        <position position="1"/>
    </location>
</feature>
<dbReference type="AlphaFoldDB" id="X1IGA1"/>
<name>X1IGA1_9ZZZZ</name>
<reference evidence="1" key="1">
    <citation type="journal article" date="2014" name="Front. Microbiol.">
        <title>High frequency of phylogenetically diverse reductive dehalogenase-homologous genes in deep subseafloor sedimentary metagenomes.</title>
        <authorList>
            <person name="Kawai M."/>
            <person name="Futagami T."/>
            <person name="Toyoda A."/>
            <person name="Takaki Y."/>
            <person name="Nishi S."/>
            <person name="Hori S."/>
            <person name="Arai W."/>
            <person name="Tsubouchi T."/>
            <person name="Morono Y."/>
            <person name="Uchiyama I."/>
            <person name="Ito T."/>
            <person name="Fujiyama A."/>
            <person name="Inagaki F."/>
            <person name="Takami H."/>
        </authorList>
    </citation>
    <scope>NUCLEOTIDE SEQUENCE</scope>
    <source>
        <strain evidence="1">Expedition CK06-06</strain>
    </source>
</reference>
<comment type="caution">
    <text evidence="1">The sequence shown here is derived from an EMBL/GenBank/DDBJ whole genome shotgun (WGS) entry which is preliminary data.</text>
</comment>
<sequence>CKQNMNRHDYKQIPGLVEYEQIQIAKKYTADNATRNREPAKFVMHKPK</sequence>
<dbReference type="EMBL" id="BARU01042123">
    <property type="protein sequence ID" value="GAH81441.1"/>
    <property type="molecule type" value="Genomic_DNA"/>
</dbReference>